<dbReference type="EMBL" id="JAVDQG010000003">
    <property type="protein sequence ID" value="MDR6225348.1"/>
    <property type="molecule type" value="Genomic_DNA"/>
</dbReference>
<comment type="caution">
    <text evidence="1">The sequence shown here is derived from an EMBL/GenBank/DDBJ whole genome shotgun (WGS) entry which is preliminary data.</text>
</comment>
<gene>
    <name evidence="1" type="ORF">JOE21_001346</name>
</gene>
<reference evidence="1 2" key="1">
    <citation type="submission" date="2023-07" db="EMBL/GenBank/DDBJ databases">
        <title>Genomic Encyclopedia of Type Strains, Phase IV (KMG-IV): sequencing the most valuable type-strain genomes for metagenomic binning, comparative biology and taxonomic classification.</title>
        <authorList>
            <person name="Goeker M."/>
        </authorList>
    </citation>
    <scope>NUCLEOTIDE SEQUENCE [LARGE SCALE GENOMIC DNA]</scope>
    <source>
        <strain evidence="1 2">DSM 45903</strain>
    </source>
</reference>
<accession>A0ABU1ILQ6</accession>
<protein>
    <submittedName>
        <fullName evidence="1">Uncharacterized protein</fullName>
    </submittedName>
</protein>
<name>A0ABU1ILQ6_9BACL</name>
<proteinExistence type="predicted"/>
<organism evidence="1 2">
    <name type="scientific">Desmospora profundinema</name>
    <dbReference type="NCBI Taxonomy" id="1571184"/>
    <lineage>
        <taxon>Bacteria</taxon>
        <taxon>Bacillati</taxon>
        <taxon>Bacillota</taxon>
        <taxon>Bacilli</taxon>
        <taxon>Bacillales</taxon>
        <taxon>Thermoactinomycetaceae</taxon>
        <taxon>Desmospora</taxon>
    </lineage>
</organism>
<keyword evidence="2" id="KW-1185">Reference proteome</keyword>
<dbReference type="Proteomes" id="UP001185012">
    <property type="component" value="Unassembled WGS sequence"/>
</dbReference>
<evidence type="ECO:0000313" key="1">
    <source>
        <dbReference type="EMBL" id="MDR6225348.1"/>
    </source>
</evidence>
<evidence type="ECO:0000313" key="2">
    <source>
        <dbReference type="Proteomes" id="UP001185012"/>
    </source>
</evidence>
<sequence length="78" mass="8941">MRTSTLCDGTTERRWWVQTAPFARGIPLGAGREKRQRFVKRTRLATVTPPQRGPAQPVNEGGNAEPFRPLGWRFLLFF</sequence>